<gene>
    <name evidence="3" type="ORF">E5342_14115</name>
</gene>
<dbReference type="Proteomes" id="UP000310032">
    <property type="component" value="Unassembled WGS sequence"/>
</dbReference>
<dbReference type="InterPro" id="IPR006640">
    <property type="entry name" value="SprT-like_domain"/>
</dbReference>
<evidence type="ECO:0000313" key="4">
    <source>
        <dbReference type="Proteomes" id="UP000310032"/>
    </source>
</evidence>
<dbReference type="Pfam" id="PF10263">
    <property type="entry name" value="SprT-like"/>
    <property type="match status" value="1"/>
</dbReference>
<proteinExistence type="predicted"/>
<dbReference type="GO" id="GO:0006950">
    <property type="term" value="P:response to stress"/>
    <property type="evidence" value="ECO:0007669"/>
    <property type="project" value="UniProtKB-ARBA"/>
</dbReference>
<organism evidence="3 4">
    <name type="scientific">Parabacteroides distasonis</name>
    <dbReference type="NCBI Taxonomy" id="823"/>
    <lineage>
        <taxon>Bacteria</taxon>
        <taxon>Pseudomonadati</taxon>
        <taxon>Bacteroidota</taxon>
        <taxon>Bacteroidia</taxon>
        <taxon>Bacteroidales</taxon>
        <taxon>Tannerellaceae</taxon>
        <taxon>Parabacteroides</taxon>
    </lineage>
</organism>
<dbReference type="EMBL" id="SRYM01000046">
    <property type="protein sequence ID" value="TGY55593.1"/>
    <property type="molecule type" value="Genomic_DNA"/>
</dbReference>
<evidence type="ECO:0000313" key="3">
    <source>
        <dbReference type="EMBL" id="TGY55593.1"/>
    </source>
</evidence>
<sequence>MITTVQFKTLDDLYKFYNEAIFEGNLAECIVNMSRHGGAYGFFAANRWRSGQGDKQIVHEISINPDYMNRTDKEWHSTLVHEMCHLWQEDNGSPSRRGYHNKEWAKKMIEVGLMPSDTGAEGGKMTGQSVTHYVIEGGLFDRVFNTLKSEDLDALRLKYLPTLAAVSFSGSGSTGEEGEEGEGEGGEDSGKKKRQGVKIKYTCPCGVNVWGKPDLKLRCNECEGDFEPQE</sequence>
<evidence type="ECO:0000259" key="2">
    <source>
        <dbReference type="Pfam" id="PF10263"/>
    </source>
</evidence>
<reference evidence="3 4" key="1">
    <citation type="submission" date="2019-04" db="EMBL/GenBank/DDBJ databases">
        <title>Microbes associate with the intestines of laboratory mice.</title>
        <authorList>
            <person name="Navarre W."/>
            <person name="Wong E."/>
            <person name="Huang K."/>
            <person name="Tropini C."/>
            <person name="Ng K."/>
            <person name="Yu B."/>
        </authorList>
    </citation>
    <scope>NUCLEOTIDE SEQUENCE [LARGE SCALE GENOMIC DNA]</scope>
    <source>
        <strain evidence="3 4">NM39_I3</strain>
    </source>
</reference>
<feature type="region of interest" description="Disordered" evidence="1">
    <location>
        <begin position="169"/>
        <end position="195"/>
    </location>
</feature>
<dbReference type="RefSeq" id="WP_135959620.1">
    <property type="nucleotide sequence ID" value="NZ_SRYM01000046.1"/>
</dbReference>
<dbReference type="AlphaFoldDB" id="A0A4S2EM28"/>
<feature type="compositionally biased region" description="Acidic residues" evidence="1">
    <location>
        <begin position="176"/>
        <end position="187"/>
    </location>
</feature>
<protein>
    <submittedName>
        <fullName evidence="3">SprT domain-containing protein</fullName>
    </submittedName>
</protein>
<feature type="domain" description="SprT-like" evidence="2">
    <location>
        <begin position="11"/>
        <end position="113"/>
    </location>
</feature>
<evidence type="ECO:0000256" key="1">
    <source>
        <dbReference type="SAM" id="MobiDB-lite"/>
    </source>
</evidence>
<accession>A0A4S2EM28</accession>
<name>A0A4S2EM28_PARDI</name>
<comment type="caution">
    <text evidence="3">The sequence shown here is derived from an EMBL/GenBank/DDBJ whole genome shotgun (WGS) entry which is preliminary data.</text>
</comment>